<dbReference type="Gene3D" id="2.60.20.30">
    <property type="match status" value="1"/>
</dbReference>
<accession>A0A9P4JN69</accession>
<feature type="chain" id="PRO_5040205317" evidence="1">
    <location>
        <begin position="16"/>
        <end position="101"/>
    </location>
</feature>
<feature type="signal peptide" evidence="1">
    <location>
        <begin position="1"/>
        <end position="15"/>
    </location>
</feature>
<evidence type="ECO:0000256" key="1">
    <source>
        <dbReference type="SAM" id="SignalP"/>
    </source>
</evidence>
<organism evidence="2 3">
    <name type="scientific">Delitschia confertaspora ATCC 74209</name>
    <dbReference type="NCBI Taxonomy" id="1513339"/>
    <lineage>
        <taxon>Eukaryota</taxon>
        <taxon>Fungi</taxon>
        <taxon>Dikarya</taxon>
        <taxon>Ascomycota</taxon>
        <taxon>Pezizomycotina</taxon>
        <taxon>Dothideomycetes</taxon>
        <taxon>Pleosporomycetidae</taxon>
        <taxon>Pleosporales</taxon>
        <taxon>Delitschiaceae</taxon>
        <taxon>Delitschia</taxon>
    </lineage>
</organism>
<dbReference type="InterPro" id="IPR015791">
    <property type="entry name" value="Antimic/Inh_G_crystallin-like"/>
</dbReference>
<dbReference type="Proteomes" id="UP000799536">
    <property type="component" value="Unassembled WGS sequence"/>
</dbReference>
<proteinExistence type="predicted"/>
<protein>
    <submittedName>
        <fullName evidence="2">Uncharacterized protein</fullName>
    </submittedName>
</protein>
<evidence type="ECO:0000313" key="3">
    <source>
        <dbReference type="Proteomes" id="UP000799536"/>
    </source>
</evidence>
<dbReference type="OrthoDB" id="4444487at2759"/>
<reference evidence="2" key="1">
    <citation type="journal article" date="2020" name="Stud. Mycol.">
        <title>101 Dothideomycetes genomes: a test case for predicting lifestyles and emergence of pathogens.</title>
        <authorList>
            <person name="Haridas S."/>
            <person name="Albert R."/>
            <person name="Binder M."/>
            <person name="Bloem J."/>
            <person name="Labutti K."/>
            <person name="Salamov A."/>
            <person name="Andreopoulos B."/>
            <person name="Baker S."/>
            <person name="Barry K."/>
            <person name="Bills G."/>
            <person name="Bluhm B."/>
            <person name="Cannon C."/>
            <person name="Castanera R."/>
            <person name="Culley D."/>
            <person name="Daum C."/>
            <person name="Ezra D."/>
            <person name="Gonzalez J."/>
            <person name="Henrissat B."/>
            <person name="Kuo A."/>
            <person name="Liang C."/>
            <person name="Lipzen A."/>
            <person name="Lutzoni F."/>
            <person name="Magnuson J."/>
            <person name="Mondo S."/>
            <person name="Nolan M."/>
            <person name="Ohm R."/>
            <person name="Pangilinan J."/>
            <person name="Park H.-J."/>
            <person name="Ramirez L."/>
            <person name="Alfaro M."/>
            <person name="Sun H."/>
            <person name="Tritt A."/>
            <person name="Yoshinaga Y."/>
            <person name="Zwiers L.-H."/>
            <person name="Turgeon B."/>
            <person name="Goodwin S."/>
            <person name="Spatafora J."/>
            <person name="Crous P."/>
            <person name="Grigoriev I."/>
        </authorList>
    </citation>
    <scope>NUCLEOTIDE SEQUENCE</scope>
    <source>
        <strain evidence="2">ATCC 74209</strain>
    </source>
</reference>
<dbReference type="AlphaFoldDB" id="A0A9P4JN69"/>
<comment type="caution">
    <text evidence="2">The sequence shown here is derived from an EMBL/GenBank/DDBJ whole genome shotgun (WGS) entry which is preliminary data.</text>
</comment>
<gene>
    <name evidence="2" type="ORF">GQ43DRAFT_439962</name>
</gene>
<dbReference type="EMBL" id="ML993947">
    <property type="protein sequence ID" value="KAF2202165.1"/>
    <property type="molecule type" value="Genomic_DNA"/>
</dbReference>
<keyword evidence="1" id="KW-0732">Signal</keyword>
<evidence type="ECO:0000313" key="2">
    <source>
        <dbReference type="EMBL" id="KAF2202165.1"/>
    </source>
</evidence>
<keyword evidence="3" id="KW-1185">Reference proteome</keyword>
<name>A0A9P4JN69_9PLEO</name>
<sequence>MKLILVLMAPLLAAATTVAPSTSTTCSSNIGTISACGCTGMSANYKVLSARVNFEKATARFYEKANCVEPHISVASDQCWRNSNWAQIKSVRICGGTCAAC</sequence>